<feature type="compositionally biased region" description="Low complexity" evidence="7">
    <location>
        <begin position="1081"/>
        <end position="1095"/>
    </location>
</feature>
<dbReference type="PANTHER" id="PTHR43047:SF72">
    <property type="entry name" value="OSMOSENSING HISTIDINE PROTEIN KINASE SLN1"/>
    <property type="match status" value="1"/>
</dbReference>
<feature type="region of interest" description="Disordered" evidence="7">
    <location>
        <begin position="1034"/>
        <end position="1116"/>
    </location>
</feature>
<dbReference type="InterPro" id="IPR003594">
    <property type="entry name" value="HATPase_dom"/>
</dbReference>
<feature type="region of interest" description="Disordered" evidence="7">
    <location>
        <begin position="68"/>
        <end position="107"/>
    </location>
</feature>
<name>R9PAH8_PSEHS</name>
<feature type="compositionally biased region" description="Low complexity" evidence="7">
    <location>
        <begin position="380"/>
        <end position="392"/>
    </location>
</feature>
<feature type="compositionally biased region" description="Polar residues" evidence="7">
    <location>
        <begin position="606"/>
        <end position="619"/>
    </location>
</feature>
<dbReference type="PRINTS" id="PR00344">
    <property type="entry name" value="BCTRLSENSOR"/>
</dbReference>
<dbReference type="Pfam" id="PF00512">
    <property type="entry name" value="HisKA"/>
    <property type="match status" value="1"/>
</dbReference>
<dbReference type="EMBL" id="DF238820">
    <property type="protein sequence ID" value="GAC98361.1"/>
    <property type="molecule type" value="Genomic_DNA"/>
</dbReference>
<feature type="compositionally biased region" description="Basic and acidic residues" evidence="7">
    <location>
        <begin position="2172"/>
        <end position="2185"/>
    </location>
</feature>
<dbReference type="SMART" id="SM00448">
    <property type="entry name" value="REC"/>
    <property type="match status" value="1"/>
</dbReference>
<feature type="region of interest" description="Disordered" evidence="7">
    <location>
        <begin position="915"/>
        <end position="964"/>
    </location>
</feature>
<dbReference type="CDD" id="cd17546">
    <property type="entry name" value="REC_hyHK_CKI1_RcsC-like"/>
    <property type="match status" value="1"/>
</dbReference>
<dbReference type="InterPro" id="IPR036890">
    <property type="entry name" value="HATPase_C_sf"/>
</dbReference>
<dbReference type="InterPro" id="IPR001789">
    <property type="entry name" value="Sig_transdc_resp-reg_receiver"/>
</dbReference>
<keyword evidence="4" id="KW-0808">Transferase</keyword>
<feature type="compositionally biased region" description="Basic and acidic residues" evidence="7">
    <location>
        <begin position="96"/>
        <end position="107"/>
    </location>
</feature>
<feature type="compositionally biased region" description="Polar residues" evidence="7">
    <location>
        <begin position="2156"/>
        <end position="2171"/>
    </location>
</feature>
<feature type="compositionally biased region" description="Low complexity" evidence="7">
    <location>
        <begin position="1123"/>
        <end position="1132"/>
    </location>
</feature>
<dbReference type="STRING" id="1305764.R9PAH8"/>
<dbReference type="Proteomes" id="UP000014071">
    <property type="component" value="Unassembled WGS sequence"/>
</dbReference>
<feature type="region of interest" description="Disordered" evidence="7">
    <location>
        <begin position="493"/>
        <end position="541"/>
    </location>
</feature>
<evidence type="ECO:0000256" key="1">
    <source>
        <dbReference type="ARBA" id="ARBA00000085"/>
    </source>
</evidence>
<dbReference type="SMART" id="SM00388">
    <property type="entry name" value="HisKA"/>
    <property type="match status" value="1"/>
</dbReference>
<feature type="region of interest" description="Disordered" evidence="7">
    <location>
        <begin position="2412"/>
        <end position="2455"/>
    </location>
</feature>
<dbReference type="PROSITE" id="PS50109">
    <property type="entry name" value="HIS_KIN"/>
    <property type="match status" value="1"/>
</dbReference>
<dbReference type="GO" id="GO:0005886">
    <property type="term" value="C:plasma membrane"/>
    <property type="evidence" value="ECO:0007669"/>
    <property type="project" value="TreeGrafter"/>
</dbReference>
<comment type="catalytic activity">
    <reaction evidence="1">
        <text>ATP + protein L-histidine = ADP + protein N-phospho-L-histidine.</text>
        <dbReference type="EC" id="2.7.13.3"/>
    </reaction>
</comment>
<feature type="compositionally biased region" description="Basic and acidic residues" evidence="7">
    <location>
        <begin position="2124"/>
        <end position="2134"/>
    </location>
</feature>
<dbReference type="PANTHER" id="PTHR43047">
    <property type="entry name" value="TWO-COMPONENT HISTIDINE PROTEIN KINASE"/>
    <property type="match status" value="1"/>
</dbReference>
<evidence type="ECO:0000313" key="10">
    <source>
        <dbReference type="EMBL" id="GAC98361.1"/>
    </source>
</evidence>
<feature type="region of interest" description="Disordered" evidence="7">
    <location>
        <begin position="268"/>
        <end position="327"/>
    </location>
</feature>
<dbReference type="Gene3D" id="1.10.287.130">
    <property type="match status" value="1"/>
</dbReference>
<dbReference type="InterPro" id="IPR029016">
    <property type="entry name" value="GAF-like_dom_sf"/>
</dbReference>
<dbReference type="OrthoDB" id="21225at2759"/>
<dbReference type="SMART" id="SM00387">
    <property type="entry name" value="HATPase_c"/>
    <property type="match status" value="1"/>
</dbReference>
<feature type="region of interest" description="Disordered" evidence="7">
    <location>
        <begin position="1123"/>
        <end position="1142"/>
    </location>
</feature>
<gene>
    <name evidence="10" type="ORF">PHSY_005954</name>
</gene>
<dbReference type="InterPro" id="IPR004358">
    <property type="entry name" value="Sig_transdc_His_kin-like_C"/>
</dbReference>
<dbReference type="Pfam" id="PF00072">
    <property type="entry name" value="Response_reg"/>
    <property type="match status" value="1"/>
</dbReference>
<feature type="region of interest" description="Disordered" evidence="7">
    <location>
        <begin position="380"/>
        <end position="452"/>
    </location>
</feature>
<dbReference type="HOGENOM" id="CLU_000445_114_44_1"/>
<feature type="region of interest" description="Disordered" evidence="7">
    <location>
        <begin position="2085"/>
        <end position="2185"/>
    </location>
</feature>
<feature type="compositionally biased region" description="Polar residues" evidence="7">
    <location>
        <begin position="757"/>
        <end position="766"/>
    </location>
</feature>
<evidence type="ECO:0000256" key="2">
    <source>
        <dbReference type="ARBA" id="ARBA00012438"/>
    </source>
</evidence>
<feature type="region of interest" description="Disordered" evidence="7">
    <location>
        <begin position="756"/>
        <end position="891"/>
    </location>
</feature>
<dbReference type="SUPFAM" id="SSF55781">
    <property type="entry name" value="GAF domain-like"/>
    <property type="match status" value="1"/>
</dbReference>
<dbReference type="Pfam" id="PF02518">
    <property type="entry name" value="HATPase_c"/>
    <property type="match status" value="1"/>
</dbReference>
<dbReference type="Gene3D" id="3.30.565.10">
    <property type="entry name" value="Histidine kinase-like ATPase, C-terminal domain"/>
    <property type="match status" value="1"/>
</dbReference>
<dbReference type="FunFam" id="1.10.287.130:FF:000023">
    <property type="entry name" value="Sensor histidine kinase/response regulator, putative"/>
    <property type="match status" value="1"/>
</dbReference>
<feature type="compositionally biased region" description="Polar residues" evidence="7">
    <location>
        <begin position="721"/>
        <end position="738"/>
    </location>
</feature>
<dbReference type="CDD" id="cd00082">
    <property type="entry name" value="HisKA"/>
    <property type="match status" value="1"/>
</dbReference>
<dbReference type="InterPro" id="IPR005467">
    <property type="entry name" value="His_kinase_dom"/>
</dbReference>
<feature type="domain" description="Histidine kinase" evidence="8">
    <location>
        <begin position="1678"/>
        <end position="1940"/>
    </location>
</feature>
<evidence type="ECO:0000259" key="8">
    <source>
        <dbReference type="PROSITE" id="PS50109"/>
    </source>
</evidence>
<feature type="region of interest" description="Disordered" evidence="7">
    <location>
        <begin position="1482"/>
        <end position="1511"/>
    </location>
</feature>
<sequence length="2491" mass="265247">MEVPVASALLPSKGLSLALAFESPVLIGSRGGATVCVYAVLQRPSTNYELPFLHLGDARALAPDAQHTPKLERRPYSQDASVAHSDVLRQRSAAPHQREQLEGRPERRPSLCCSLPYRSSSSFPTHTPFPQRHLLLPLVDPRQHRPFSSIRPSCQHRIVKGSFISLSSFSQILQPVQSHRVFDILSGLSAFVPIRWQHSDSTTPKLRPSGTACTIVNRLDCLHDPLNPALQAAARIEPLAAEPLHTPLAAQSRTAWAAFPIMELPTSASSSSSAKPTLSAGPQSDATTHVSSGSSSSPSPHTSSAESVPARNSHTTPPSSASPKLKSAKIRIPASDIDDSSSVGSNDALVAAKVHIKSAISSPRSSVSSSGAVRRGGWRGLGAASSASASRSFTHSHRGETYASSSSSEHGADEALAATSSSSTHVRASSILSAPSPPHPGSPVQGGGELEQSYRDNPQELSVADHPAWHKMRDQPGVAAPGTLSFLPAVSNVHSLGSDQGTRDDLSETHDASDQHPHPHPPSFLHPFQDTMSAAPADNTVPCRSAASSMYASSEHNSAPAFADGEQTPLQATEPGVYDWANFVYAYARGRWNPGLIPQPPGQSTAFPGAQTHITSTGKPTPDARPTAAGVLSDRRPSIEYVMPTAVAQGAKPESVPVAPEQTLQSLPLSKRGSADSKSVASLPLETAADLSMAKGTLNEKTSLPSLQYVTSPNDKERSKLQQSVPGSSATEGVRSSNTVGNVVDANVLVALREPSASMSSVSRKSTGAVKATALRTDDSGRSALESSDDTQPLQRAKTAPEGIPTSGTHGQLPSQPEHAGLAPDLPFATRPTAAERRQKSDTALDEAPDKATSATTILEDEPSKPVVRTPTSELPDPLQEATPRKGTIPVVEEAVSPMTKSNIEDAAAKPSIKSRLKLADGTGKDPTSTPAEAPSLLDQNEAPNPDPLERPGPTPIQSTHGVPKQPVVWQSAPEGLSSFAEAMSRQASGAAAADTKSPLANEITIDNVTVAGLRRAARRTSMERSVADVDRYRIDGGRNSKGSLVSHSASFPGSSPRPSMSAAAGPREGVLALPSLSVDGGSTSTGSASASASTNNGPTVNVAHFVDGKQSGETRIDLRGTVTSSGSVTSSPAGGMQDLDGAVSATGLAPHEVSAKDVSLAANASVIRPRPVPTSTSSQRIQSYLAAGRRVELFYRDFGYLPSILPPQEESRLHALSRYGPPKIAGNPNFERIAHLVKLVFNSKLVLITLVGENEQVFQTQMGGGGEITIESLQALAGSRNCSFCSHAILQDSDEPIVIFDAAKDWRFSGNPLVRGSPDIRFYAGSPLRTSDGLNIGSLCLIDDKPRTEFGPRQRHTLREFARVVMREMELLRDKIQFGMRDRMQRSVELFTKECLEMDSEEGDSEAVASAQGIIGTHKVFQLAAKSMREALQASGAVIFDLSHFELIDSYEEDFLPSELGNGTSSKVYFANAPAAHNADAAASAAGGGENDVDSDSENGAAADTSGTSHGRALARDRFFDGTSGVETFRSPFHSPRGDQSARAKRVPPMSVLGASETDGVPPERGDFVPLSHHVQMAEFLRVHRTGKFYSYAPPPFRSLLPNGVTGLLLVPIFGLNKQPFALMCAYITSSERSIALEELQVSGLQYLRALGMIVLSAILKKDIMLADKAKSNFISNISHELRTPLHGILAAAELLAETKLNSTQGSYLETVEACGKSLLELVNHVLDFTKLSGNTRSGQRSVQTKTKCDMVKLIQEVCESSYIGQMARQVESASSGIGSVYAPPVAGAPGDSKAQARAKAARDNKVETVIDIALRDDGWLVNCDTGGIRRVLMNLIGNSLKFTSAGFVHVSLREVQSSKTHIMIELSVTDTGRGISRAFLEEQLFHPFTQENPHGTGTGLGLSIVNSIVQSPSLNGKIDVWSTEGEGTEIRVTCELELCEDDDVEGPTYKPAVNVHQTYTVAMLGFDDSRGDQDLRHALEGYFLNWWEFRLSEEDSAEEQAKRSDVLVINDDMSLLEKVKRQRKGELPPVIFLTASRGESEIAMACEDYHAAGGVARILFKPAGPAKLETVVDFCLQCLERKRSGDPVPSEETKPTTPLPSPSEAGLKQMDQSDSYFAPRHSRPDIHSHPGHELGSFDTNASITPRADREASVSVLTSSTAQGATSRATSRQEHPRLAEGEIRDMRRPTLDAGIGRIRSHYMSPDPPGSSSNSLIRRHSTEARMDAGREDASATNTSKPSRPLLPARSITYHEPRLHKHVLMSPMGGRDGDGDSYFERVPTPNAPLTPNTPGSTVSLEGGDGAVLKSVLASGRSGSSLGTGVGGGGASRKRMQILSVEDNAINRKVIAAFLAKLDVDFVEAMNGEEGITQFSRYPPNHFDVILMDLSMPVMDGITAIAAIRKIELERYNSGKSGSSSTGSGGGGSSQTTTSSRGGANKPPARHRSKIFALTGRSTDEDKRQAFQTGADGYIVKPLSFKVLSSLLRMLMR</sequence>
<evidence type="ECO:0000256" key="3">
    <source>
        <dbReference type="ARBA" id="ARBA00022553"/>
    </source>
</evidence>
<evidence type="ECO:0000256" key="7">
    <source>
        <dbReference type="SAM" id="MobiDB-lite"/>
    </source>
</evidence>
<evidence type="ECO:0000256" key="6">
    <source>
        <dbReference type="PROSITE-ProRule" id="PRU00169"/>
    </source>
</evidence>
<feature type="domain" description="Response regulatory" evidence="9">
    <location>
        <begin position="2335"/>
        <end position="2490"/>
    </location>
</feature>
<dbReference type="GO" id="GO:0000155">
    <property type="term" value="F:phosphorelay sensor kinase activity"/>
    <property type="evidence" value="ECO:0007669"/>
    <property type="project" value="InterPro"/>
</dbReference>
<evidence type="ECO:0000256" key="5">
    <source>
        <dbReference type="ARBA" id="ARBA00022777"/>
    </source>
</evidence>
<organism evidence="10 11">
    <name type="scientific">Pseudozyma hubeiensis (strain SY62)</name>
    <name type="common">Yeast</name>
    <dbReference type="NCBI Taxonomy" id="1305764"/>
    <lineage>
        <taxon>Eukaryota</taxon>
        <taxon>Fungi</taxon>
        <taxon>Dikarya</taxon>
        <taxon>Basidiomycota</taxon>
        <taxon>Ustilaginomycotina</taxon>
        <taxon>Ustilaginomycetes</taxon>
        <taxon>Ustilaginales</taxon>
        <taxon>Ustilaginaceae</taxon>
        <taxon>Pseudozyma</taxon>
    </lineage>
</organism>
<dbReference type="InterPro" id="IPR036097">
    <property type="entry name" value="HisK_dim/P_sf"/>
</dbReference>
<dbReference type="GeneID" id="24111227"/>
<feature type="compositionally biased region" description="Low complexity" evidence="7">
    <location>
        <begin position="284"/>
        <end position="308"/>
    </location>
</feature>
<dbReference type="PROSITE" id="PS50110">
    <property type="entry name" value="RESPONSE_REGULATORY"/>
    <property type="match status" value="1"/>
</dbReference>
<feature type="compositionally biased region" description="Polar residues" evidence="7">
    <location>
        <begin position="1041"/>
        <end position="1059"/>
    </location>
</feature>
<proteinExistence type="predicted"/>
<keyword evidence="5 10" id="KW-0418">Kinase</keyword>
<feature type="region of interest" description="Disordered" evidence="7">
    <location>
        <begin position="704"/>
        <end position="738"/>
    </location>
</feature>
<feature type="compositionally biased region" description="Basic and acidic residues" evidence="7">
    <location>
        <begin position="1107"/>
        <end position="1116"/>
    </location>
</feature>
<dbReference type="SUPFAM" id="SSF47384">
    <property type="entry name" value="Homodimeric domain of signal transducing histidine kinase"/>
    <property type="match status" value="1"/>
</dbReference>
<keyword evidence="11" id="KW-1185">Reference proteome</keyword>
<accession>R9PAH8</accession>
<feature type="compositionally biased region" description="Basic and acidic residues" evidence="7">
    <location>
        <begin position="834"/>
        <end position="843"/>
    </location>
</feature>
<dbReference type="eggNOG" id="KOG0519">
    <property type="taxonomic scope" value="Eukaryota"/>
</dbReference>
<feature type="compositionally biased region" description="Pro residues" evidence="7">
    <location>
        <begin position="945"/>
        <end position="955"/>
    </location>
</feature>
<reference evidence="11" key="1">
    <citation type="journal article" date="2013" name="Genome Announc.">
        <title>Draft genome sequence of the basidiomycetous yeast-like fungus Pseudozyma hubeiensis SY62, which produces an abundant amount of the biosurfactant mannosylerythritol lipids.</title>
        <authorList>
            <person name="Konishi M."/>
            <person name="Hatada Y."/>
            <person name="Horiuchi J."/>
        </authorList>
    </citation>
    <scope>NUCLEOTIDE SEQUENCE [LARGE SCALE GENOMIC DNA]</scope>
    <source>
        <strain evidence="11">SY62</strain>
    </source>
</reference>
<feature type="compositionally biased region" description="Basic and acidic residues" evidence="7">
    <location>
        <begin position="501"/>
        <end position="517"/>
    </location>
</feature>
<feature type="compositionally biased region" description="Polar residues" evidence="7">
    <location>
        <begin position="704"/>
        <end position="713"/>
    </location>
</feature>
<dbReference type="SUPFAM" id="SSF52172">
    <property type="entry name" value="CheY-like"/>
    <property type="match status" value="1"/>
</dbReference>
<keyword evidence="3 6" id="KW-0597">Phosphoprotein</keyword>
<feature type="region of interest" description="Disordered" evidence="7">
    <location>
        <begin position="2225"/>
        <end position="2246"/>
    </location>
</feature>
<feature type="compositionally biased region" description="Polar residues" evidence="7">
    <location>
        <begin position="806"/>
        <end position="815"/>
    </location>
</feature>
<feature type="region of interest" description="Disordered" evidence="7">
    <location>
        <begin position="606"/>
        <end position="629"/>
    </location>
</feature>
<dbReference type="InterPro" id="IPR011006">
    <property type="entry name" value="CheY-like_superfamily"/>
</dbReference>
<dbReference type="InterPro" id="IPR003661">
    <property type="entry name" value="HisK_dim/P_dom"/>
</dbReference>
<dbReference type="RefSeq" id="XP_012191948.1">
    <property type="nucleotide sequence ID" value="XM_012336558.1"/>
</dbReference>
<protein>
    <recommendedName>
        <fullName evidence="2">histidine kinase</fullName>
        <ecNumber evidence="2">2.7.13.3</ecNumber>
    </recommendedName>
</protein>
<dbReference type="Gene3D" id="3.40.50.2300">
    <property type="match status" value="1"/>
</dbReference>
<evidence type="ECO:0000259" key="9">
    <source>
        <dbReference type="PROSITE" id="PS50110"/>
    </source>
</evidence>
<feature type="compositionally biased region" description="Low complexity" evidence="7">
    <location>
        <begin position="417"/>
        <end position="430"/>
    </location>
</feature>
<dbReference type="FunFam" id="3.30.450.40:FF:000057">
    <property type="entry name" value="Two-component system sensor molecule"/>
    <property type="match status" value="1"/>
</dbReference>
<dbReference type="SUPFAM" id="SSF55874">
    <property type="entry name" value="ATPase domain of HSP90 chaperone/DNA topoisomerase II/histidine kinase"/>
    <property type="match status" value="1"/>
</dbReference>
<dbReference type="EC" id="2.7.13.3" evidence="2"/>
<evidence type="ECO:0000256" key="4">
    <source>
        <dbReference type="ARBA" id="ARBA00022679"/>
    </source>
</evidence>
<feature type="compositionally biased region" description="Low complexity" evidence="7">
    <location>
        <begin position="2428"/>
        <end position="2437"/>
    </location>
</feature>
<dbReference type="Gene3D" id="3.30.450.40">
    <property type="match status" value="1"/>
</dbReference>
<dbReference type="GO" id="GO:0009927">
    <property type="term" value="F:histidine phosphotransfer kinase activity"/>
    <property type="evidence" value="ECO:0007669"/>
    <property type="project" value="TreeGrafter"/>
</dbReference>
<evidence type="ECO:0000313" key="11">
    <source>
        <dbReference type="Proteomes" id="UP000014071"/>
    </source>
</evidence>
<feature type="modified residue" description="4-aspartylphosphate" evidence="6">
    <location>
        <position position="2387"/>
    </location>
</feature>